<feature type="compositionally biased region" description="Basic and acidic residues" evidence="2">
    <location>
        <begin position="55"/>
        <end position="82"/>
    </location>
</feature>
<dbReference type="RefSeq" id="XP_024717177.1">
    <property type="nucleotide sequence ID" value="XM_024867139.1"/>
</dbReference>
<dbReference type="Proteomes" id="UP000241818">
    <property type="component" value="Unassembled WGS sequence"/>
</dbReference>
<gene>
    <name evidence="3" type="ORF">M430DRAFT_37524</name>
</gene>
<protein>
    <recommendedName>
        <fullName evidence="5">Anaphase-promoting complex subunit CDC26</fullName>
    </recommendedName>
</protein>
<dbReference type="OrthoDB" id="5302254at2759"/>
<evidence type="ECO:0000256" key="2">
    <source>
        <dbReference type="SAM" id="MobiDB-lite"/>
    </source>
</evidence>
<dbReference type="EMBL" id="KZ679018">
    <property type="protein sequence ID" value="PSS08779.1"/>
    <property type="molecule type" value="Genomic_DNA"/>
</dbReference>
<reference evidence="3 4" key="1">
    <citation type="journal article" date="2018" name="New Phytol.">
        <title>Comparative genomics and transcriptomics depict ericoid mycorrhizal fungi as versatile saprotrophs and plant mutualists.</title>
        <authorList>
            <person name="Martino E."/>
            <person name="Morin E."/>
            <person name="Grelet G.A."/>
            <person name="Kuo A."/>
            <person name="Kohler A."/>
            <person name="Daghino S."/>
            <person name="Barry K.W."/>
            <person name="Cichocki N."/>
            <person name="Clum A."/>
            <person name="Dockter R.B."/>
            <person name="Hainaut M."/>
            <person name="Kuo R.C."/>
            <person name="LaButti K."/>
            <person name="Lindahl B.D."/>
            <person name="Lindquist E.A."/>
            <person name="Lipzen A."/>
            <person name="Khouja H.R."/>
            <person name="Magnuson J."/>
            <person name="Murat C."/>
            <person name="Ohm R.A."/>
            <person name="Singer S.W."/>
            <person name="Spatafora J.W."/>
            <person name="Wang M."/>
            <person name="Veneault-Fourrey C."/>
            <person name="Henrissat B."/>
            <person name="Grigoriev I.V."/>
            <person name="Martin F.M."/>
            <person name="Perotto S."/>
        </authorList>
    </citation>
    <scope>NUCLEOTIDE SEQUENCE [LARGE SCALE GENOMIC DNA]</scope>
    <source>
        <strain evidence="3 4">ATCC 22711</strain>
    </source>
</reference>
<feature type="compositionally biased region" description="Low complexity" evidence="2">
    <location>
        <begin position="30"/>
        <end position="45"/>
    </location>
</feature>
<keyword evidence="4" id="KW-1185">Reference proteome</keyword>
<sequence>MLRRPPTAITLTTEDIAIYEDARAREELQQEQAAALEAQAQAQQLSTPQKNQNQHPRDPSDELRPLPGDRAKPQVRTREERLGLMGGSSRG</sequence>
<proteinExistence type="predicted"/>
<dbReference type="GO" id="GO:0031145">
    <property type="term" value="P:anaphase-promoting complex-dependent catabolic process"/>
    <property type="evidence" value="ECO:0007669"/>
    <property type="project" value="InterPro"/>
</dbReference>
<dbReference type="AlphaFoldDB" id="A0A2T3AR80"/>
<evidence type="ECO:0000313" key="3">
    <source>
        <dbReference type="EMBL" id="PSS08779.1"/>
    </source>
</evidence>
<name>A0A2T3AR80_AMORE</name>
<dbReference type="GO" id="GO:0005680">
    <property type="term" value="C:anaphase-promoting complex"/>
    <property type="evidence" value="ECO:0007669"/>
    <property type="project" value="InterPro"/>
</dbReference>
<evidence type="ECO:0008006" key="5">
    <source>
        <dbReference type="Google" id="ProtNLM"/>
    </source>
</evidence>
<dbReference type="Pfam" id="PF10471">
    <property type="entry name" value="ANAPC_CDC26"/>
    <property type="match status" value="1"/>
</dbReference>
<dbReference type="GeneID" id="36575220"/>
<accession>A0A2T3AR80</accession>
<evidence type="ECO:0000256" key="1">
    <source>
        <dbReference type="ARBA" id="ARBA00022786"/>
    </source>
</evidence>
<evidence type="ECO:0000313" key="4">
    <source>
        <dbReference type="Proteomes" id="UP000241818"/>
    </source>
</evidence>
<keyword evidence="1" id="KW-0833">Ubl conjugation pathway</keyword>
<dbReference type="InParanoid" id="A0A2T3AR80"/>
<feature type="region of interest" description="Disordered" evidence="2">
    <location>
        <begin position="29"/>
        <end position="91"/>
    </location>
</feature>
<dbReference type="InterPro" id="IPR018860">
    <property type="entry name" value="APC_suCDC26"/>
</dbReference>
<organism evidence="3 4">
    <name type="scientific">Amorphotheca resinae ATCC 22711</name>
    <dbReference type="NCBI Taxonomy" id="857342"/>
    <lineage>
        <taxon>Eukaryota</taxon>
        <taxon>Fungi</taxon>
        <taxon>Dikarya</taxon>
        <taxon>Ascomycota</taxon>
        <taxon>Pezizomycotina</taxon>
        <taxon>Leotiomycetes</taxon>
        <taxon>Helotiales</taxon>
        <taxon>Amorphothecaceae</taxon>
        <taxon>Amorphotheca</taxon>
    </lineage>
</organism>